<sequence length="233" mass="26728">MGAGASDTDANAAGGSKKTRRVPEISKNKLPHDVLEGFTSYMKSEIDKSQELQKRNRYTAIKSYEKKPTVTDVIKNTILGEPNKIFEPLQEKPQENSSKNETFDFSNNHGRNPQPLNEDKKVPYEKNSIEKIEESKDQVSKSKFVVESIEREIDEYENPESPRPAPPVFDDNFEIEVVYSKQERVAKEKEALNVAQKVAYEQKVKEEKELGEKKQALNQLEDKFENITAKYLK</sequence>
<proteinExistence type="predicted"/>
<evidence type="ECO:0000256" key="2">
    <source>
        <dbReference type="SAM" id="MobiDB-lite"/>
    </source>
</evidence>
<dbReference type="EMBL" id="MPUH01000404">
    <property type="protein sequence ID" value="OMJ80865.1"/>
    <property type="molecule type" value="Genomic_DNA"/>
</dbReference>
<protein>
    <submittedName>
        <fullName evidence="3">Uncharacterized protein</fullName>
    </submittedName>
</protein>
<dbReference type="AlphaFoldDB" id="A0A1R2BWA2"/>
<evidence type="ECO:0000313" key="4">
    <source>
        <dbReference type="Proteomes" id="UP000187209"/>
    </source>
</evidence>
<keyword evidence="1" id="KW-0175">Coiled coil</keyword>
<accession>A0A1R2BWA2</accession>
<keyword evidence="4" id="KW-1185">Reference proteome</keyword>
<feature type="compositionally biased region" description="Polar residues" evidence="2">
    <location>
        <begin position="95"/>
        <end position="115"/>
    </location>
</feature>
<name>A0A1R2BWA2_9CILI</name>
<feature type="coiled-coil region" evidence="1">
    <location>
        <begin position="203"/>
        <end position="230"/>
    </location>
</feature>
<evidence type="ECO:0000313" key="3">
    <source>
        <dbReference type="EMBL" id="OMJ80865.1"/>
    </source>
</evidence>
<gene>
    <name evidence="3" type="ORF">SteCoe_18767</name>
</gene>
<evidence type="ECO:0000256" key="1">
    <source>
        <dbReference type="SAM" id="Coils"/>
    </source>
</evidence>
<comment type="caution">
    <text evidence="3">The sequence shown here is derived from an EMBL/GenBank/DDBJ whole genome shotgun (WGS) entry which is preliminary data.</text>
</comment>
<dbReference type="Proteomes" id="UP000187209">
    <property type="component" value="Unassembled WGS sequence"/>
</dbReference>
<feature type="region of interest" description="Disordered" evidence="2">
    <location>
        <begin position="80"/>
        <end position="123"/>
    </location>
</feature>
<reference evidence="3 4" key="1">
    <citation type="submission" date="2016-11" db="EMBL/GenBank/DDBJ databases">
        <title>The macronuclear genome of Stentor coeruleus: a giant cell with tiny introns.</title>
        <authorList>
            <person name="Slabodnick M."/>
            <person name="Ruby J.G."/>
            <person name="Reiff S.B."/>
            <person name="Swart E.C."/>
            <person name="Gosai S."/>
            <person name="Prabakaran S."/>
            <person name="Witkowska E."/>
            <person name="Larue G.E."/>
            <person name="Fisher S."/>
            <person name="Freeman R.M."/>
            <person name="Gunawardena J."/>
            <person name="Chu W."/>
            <person name="Stover N.A."/>
            <person name="Gregory B.D."/>
            <person name="Nowacki M."/>
            <person name="Derisi J."/>
            <person name="Roy S.W."/>
            <person name="Marshall W.F."/>
            <person name="Sood P."/>
        </authorList>
    </citation>
    <scope>NUCLEOTIDE SEQUENCE [LARGE SCALE GENOMIC DNA]</scope>
    <source>
        <strain evidence="3">WM001</strain>
    </source>
</reference>
<organism evidence="3 4">
    <name type="scientific">Stentor coeruleus</name>
    <dbReference type="NCBI Taxonomy" id="5963"/>
    <lineage>
        <taxon>Eukaryota</taxon>
        <taxon>Sar</taxon>
        <taxon>Alveolata</taxon>
        <taxon>Ciliophora</taxon>
        <taxon>Postciliodesmatophora</taxon>
        <taxon>Heterotrichea</taxon>
        <taxon>Heterotrichida</taxon>
        <taxon>Stentoridae</taxon>
        <taxon>Stentor</taxon>
    </lineage>
</organism>
<feature type="region of interest" description="Disordered" evidence="2">
    <location>
        <begin position="1"/>
        <end position="28"/>
    </location>
</feature>